<sequence>MHSFEIKLLCAPTSNQKSIGSRETRLPCPDGWVRCPSRDRCIPSYFVCDGYRDCYGGESEEKNCTHEPCSITAFKCPNGTCINRVWVCNGRTDCGNNTDEKYCDLDPSIQCPTGYIRCPSSNRCIFSHWKCDGIVDCRGRPNEERYCGNNTGKTHFNAAVKTPSITAEMPATTSAEIPSTTATETRSITTETPSTTASRTPYNATAEMEMRSWFLRRRNPGSRTEQWGSQVPRIAVALHLTDNSTFGPGNSTGEEIRYELTLQLLHHLVKDKRMSSQKLALYIHALLVSCVDPRDFYGDDLVQELRRRVEASGNYTNPFLILALCNAGDAMTVRDVERVTAAYDSQHRPFWTGMRHLSLLLTIICNLNLSLIE</sequence>
<evidence type="ECO:0000256" key="6">
    <source>
        <dbReference type="ARBA" id="ARBA00023136"/>
    </source>
</evidence>
<dbReference type="InterPro" id="IPR002172">
    <property type="entry name" value="LDrepeatLR_classA_rpt"/>
</dbReference>
<evidence type="ECO:0000256" key="7">
    <source>
        <dbReference type="ARBA" id="ARBA00023157"/>
    </source>
</evidence>
<dbReference type="InterPro" id="IPR050685">
    <property type="entry name" value="LDLR"/>
</dbReference>
<feature type="compositionally biased region" description="Low complexity" evidence="9">
    <location>
        <begin position="178"/>
        <end position="199"/>
    </location>
</feature>
<evidence type="ECO:0000256" key="2">
    <source>
        <dbReference type="ARBA" id="ARBA00004308"/>
    </source>
</evidence>
<keyword evidence="10" id="KW-0449">Lipoprotein</keyword>
<dbReference type="SMART" id="SM00192">
    <property type="entry name" value="LDLa"/>
    <property type="match status" value="3"/>
</dbReference>
<dbReference type="OrthoDB" id="6416871at2759"/>
<dbReference type="GO" id="GO:0012505">
    <property type="term" value="C:endomembrane system"/>
    <property type="evidence" value="ECO:0007669"/>
    <property type="project" value="UniProtKB-SubCell"/>
</dbReference>
<keyword evidence="5" id="KW-1133">Transmembrane helix</keyword>
<dbReference type="PANTHER" id="PTHR24270">
    <property type="entry name" value="LOW-DENSITY LIPOPROTEIN RECEPTOR-RELATED"/>
    <property type="match status" value="1"/>
</dbReference>
<feature type="region of interest" description="Disordered" evidence="9">
    <location>
        <begin position="171"/>
        <end position="199"/>
    </location>
</feature>
<feature type="disulfide bond" evidence="8">
    <location>
        <begin position="88"/>
        <end position="103"/>
    </location>
</feature>
<evidence type="ECO:0000256" key="5">
    <source>
        <dbReference type="ARBA" id="ARBA00022989"/>
    </source>
</evidence>
<evidence type="ECO:0000313" key="11">
    <source>
        <dbReference type="Proteomes" id="UP000499080"/>
    </source>
</evidence>
<organism evidence="10 11">
    <name type="scientific">Araneus ventricosus</name>
    <name type="common">Orbweaver spider</name>
    <name type="synonym">Epeira ventricosa</name>
    <dbReference type="NCBI Taxonomy" id="182803"/>
    <lineage>
        <taxon>Eukaryota</taxon>
        <taxon>Metazoa</taxon>
        <taxon>Ecdysozoa</taxon>
        <taxon>Arthropoda</taxon>
        <taxon>Chelicerata</taxon>
        <taxon>Arachnida</taxon>
        <taxon>Araneae</taxon>
        <taxon>Araneomorphae</taxon>
        <taxon>Entelegynae</taxon>
        <taxon>Araneoidea</taxon>
        <taxon>Araneidae</taxon>
        <taxon>Araneus</taxon>
    </lineage>
</organism>
<accession>A0A4Y2UDZ0</accession>
<dbReference type="Gene3D" id="2.40.128.620">
    <property type="match status" value="1"/>
</dbReference>
<keyword evidence="11" id="KW-1185">Reference proteome</keyword>
<evidence type="ECO:0000313" key="10">
    <source>
        <dbReference type="EMBL" id="GBO10221.1"/>
    </source>
</evidence>
<keyword evidence="4" id="KW-0677">Repeat</keyword>
<evidence type="ECO:0000256" key="9">
    <source>
        <dbReference type="SAM" id="MobiDB-lite"/>
    </source>
</evidence>
<name>A0A4Y2UDZ0_ARAVE</name>
<protein>
    <submittedName>
        <fullName evidence="10">Low-density lipoprotein receptor-related protein 2</fullName>
    </submittedName>
</protein>
<proteinExistence type="predicted"/>
<keyword evidence="6" id="KW-0472">Membrane</keyword>
<dbReference type="AlphaFoldDB" id="A0A4Y2UDZ0"/>
<comment type="caution">
    <text evidence="8">Lacks conserved residue(s) required for the propagation of feature annotation.</text>
</comment>
<keyword evidence="3" id="KW-0812">Transmembrane</keyword>
<dbReference type="EMBL" id="BGPR01035406">
    <property type="protein sequence ID" value="GBO10221.1"/>
    <property type="molecule type" value="Genomic_DNA"/>
</dbReference>
<evidence type="ECO:0000256" key="1">
    <source>
        <dbReference type="ARBA" id="ARBA00004167"/>
    </source>
</evidence>
<dbReference type="CDD" id="cd00112">
    <property type="entry name" value="LDLa"/>
    <property type="match status" value="3"/>
</dbReference>
<dbReference type="Gene3D" id="1.50.10.20">
    <property type="match status" value="1"/>
</dbReference>
<dbReference type="PRINTS" id="PR00261">
    <property type="entry name" value="LDLRECEPTOR"/>
</dbReference>
<dbReference type="PROSITE" id="PS50068">
    <property type="entry name" value="LDLRA_2"/>
    <property type="match status" value="3"/>
</dbReference>
<dbReference type="PROSITE" id="PS01209">
    <property type="entry name" value="LDLRA_1"/>
    <property type="match status" value="1"/>
</dbReference>
<comment type="subcellular location">
    <subcellularLocation>
        <location evidence="2">Endomembrane system</location>
    </subcellularLocation>
    <subcellularLocation>
        <location evidence="1">Membrane</location>
        <topology evidence="1">Single-pass membrane protein</topology>
    </subcellularLocation>
</comment>
<dbReference type="GO" id="GO:0005886">
    <property type="term" value="C:plasma membrane"/>
    <property type="evidence" value="ECO:0007669"/>
    <property type="project" value="TreeGrafter"/>
</dbReference>
<dbReference type="Pfam" id="PF00057">
    <property type="entry name" value="Ldl_recept_a"/>
    <property type="match status" value="1"/>
</dbReference>
<keyword evidence="7 8" id="KW-1015">Disulfide bond</keyword>
<dbReference type="InterPro" id="IPR023415">
    <property type="entry name" value="LDLR_class-A_CS"/>
</dbReference>
<comment type="caution">
    <text evidence="10">The sequence shown here is derived from an EMBL/GenBank/DDBJ whole genome shotgun (WGS) entry which is preliminary data.</text>
</comment>
<dbReference type="GO" id="GO:0016192">
    <property type="term" value="P:vesicle-mediated transport"/>
    <property type="evidence" value="ECO:0007669"/>
    <property type="project" value="UniProtKB-ARBA"/>
</dbReference>
<gene>
    <name evidence="10" type="primary">Lrp2_4</name>
    <name evidence="10" type="ORF">AVEN_268843_1</name>
</gene>
<dbReference type="InterPro" id="IPR036055">
    <property type="entry name" value="LDL_receptor-like_sf"/>
</dbReference>
<dbReference type="SUPFAM" id="SSF57424">
    <property type="entry name" value="LDL receptor-like module"/>
    <property type="match status" value="3"/>
</dbReference>
<reference evidence="10 11" key="1">
    <citation type="journal article" date="2019" name="Sci. Rep.">
        <title>Orb-weaving spider Araneus ventricosus genome elucidates the spidroin gene catalogue.</title>
        <authorList>
            <person name="Kono N."/>
            <person name="Nakamura H."/>
            <person name="Ohtoshi R."/>
            <person name="Moran D.A.P."/>
            <person name="Shinohara A."/>
            <person name="Yoshida Y."/>
            <person name="Fujiwara M."/>
            <person name="Mori M."/>
            <person name="Tomita M."/>
            <person name="Arakawa K."/>
        </authorList>
    </citation>
    <scope>NUCLEOTIDE SEQUENCE [LARGE SCALE GENOMIC DNA]</scope>
</reference>
<dbReference type="Gene3D" id="4.10.400.10">
    <property type="entry name" value="Low-density Lipoprotein Receptor"/>
    <property type="match status" value="2"/>
</dbReference>
<feature type="disulfide bond" evidence="8">
    <location>
        <begin position="69"/>
        <end position="81"/>
    </location>
</feature>
<evidence type="ECO:0000256" key="4">
    <source>
        <dbReference type="ARBA" id="ARBA00022737"/>
    </source>
</evidence>
<keyword evidence="10" id="KW-0675">Receptor</keyword>
<evidence type="ECO:0000256" key="8">
    <source>
        <dbReference type="PROSITE-ProRule" id="PRU00124"/>
    </source>
</evidence>
<feature type="disulfide bond" evidence="8">
    <location>
        <begin position="76"/>
        <end position="94"/>
    </location>
</feature>
<evidence type="ECO:0000256" key="3">
    <source>
        <dbReference type="ARBA" id="ARBA00022692"/>
    </source>
</evidence>
<dbReference type="Proteomes" id="UP000499080">
    <property type="component" value="Unassembled WGS sequence"/>
</dbReference>
<dbReference type="PANTHER" id="PTHR24270:SF27">
    <property type="entry name" value="CD320 ANTIGEN"/>
    <property type="match status" value="1"/>
</dbReference>